<feature type="compositionally biased region" description="Polar residues" evidence="1">
    <location>
        <begin position="622"/>
        <end position="645"/>
    </location>
</feature>
<dbReference type="Gene3D" id="2.160.20.10">
    <property type="entry name" value="Single-stranded right-handed beta-helix, Pectin lyase-like"/>
    <property type="match status" value="1"/>
</dbReference>
<dbReference type="AlphaFoldDB" id="A0A837G3G3"/>
<evidence type="ECO:0000259" key="2">
    <source>
        <dbReference type="Pfam" id="PF05860"/>
    </source>
</evidence>
<dbReference type="RefSeq" id="WP_045987053.1">
    <property type="nucleotide sequence ID" value="NZ_CP063051.1"/>
</dbReference>
<dbReference type="InterPro" id="IPR012334">
    <property type="entry name" value="Pectin_lyas_fold"/>
</dbReference>
<proteinExistence type="predicted"/>
<reference evidence="3" key="1">
    <citation type="journal article" date="2015" name="BMC Genomics">
        <title>Genome mining reveals unlocked bioactive potential of marine Gram-negative bacteria.</title>
        <authorList>
            <person name="Machado H."/>
            <person name="Sonnenschein E.C."/>
            <person name="Melchiorsen J."/>
            <person name="Gram L."/>
        </authorList>
    </citation>
    <scope>NUCLEOTIDE SEQUENCE</scope>
    <source>
        <strain evidence="3">S2052</strain>
    </source>
</reference>
<comment type="caution">
    <text evidence="3">The sequence shown here is derived from an EMBL/GenBank/DDBJ whole genome shotgun (WGS) entry which is preliminary data.</text>
</comment>
<evidence type="ECO:0000256" key="1">
    <source>
        <dbReference type="SAM" id="MobiDB-lite"/>
    </source>
</evidence>
<dbReference type="Pfam" id="PF05860">
    <property type="entry name" value="TPS"/>
    <property type="match status" value="1"/>
</dbReference>
<feature type="domain" description="Filamentous haemagglutinin FhaB/tRNA nuclease CdiA-like TPS" evidence="2">
    <location>
        <begin position="212"/>
        <end position="425"/>
    </location>
</feature>
<name>A0A837G3G3_9VIBR</name>
<dbReference type="SUPFAM" id="SSF51126">
    <property type="entry name" value="Pectin lyase-like"/>
    <property type="match status" value="1"/>
</dbReference>
<dbReference type="InterPro" id="IPR011050">
    <property type="entry name" value="Pectin_lyase_fold/virulence"/>
</dbReference>
<feature type="region of interest" description="Disordered" evidence="1">
    <location>
        <begin position="622"/>
        <end position="649"/>
    </location>
</feature>
<evidence type="ECO:0000313" key="3">
    <source>
        <dbReference type="EMBL" id="KJY68805.1"/>
    </source>
</evidence>
<dbReference type="EMBL" id="JXXR01000021">
    <property type="protein sequence ID" value="KJY68805.1"/>
    <property type="molecule type" value="Genomic_DNA"/>
</dbReference>
<protein>
    <recommendedName>
        <fullName evidence="2">Filamentous haemagglutinin FhaB/tRNA nuclease CdiA-like TPS domain-containing protein</fullName>
    </recommendedName>
</protein>
<dbReference type="InterPro" id="IPR008638">
    <property type="entry name" value="FhaB/CdiA-like_TPS"/>
</dbReference>
<accession>A0A837G3G3</accession>
<organism evidence="3">
    <name type="scientific">Vibrio coralliilyticus</name>
    <dbReference type="NCBI Taxonomy" id="190893"/>
    <lineage>
        <taxon>Bacteria</taxon>
        <taxon>Pseudomonadati</taxon>
        <taxon>Pseudomonadota</taxon>
        <taxon>Gammaproteobacteria</taxon>
        <taxon>Vibrionales</taxon>
        <taxon>Vibrionaceae</taxon>
        <taxon>Vibrio</taxon>
    </lineage>
</organism>
<sequence>MTLLSVSLTVSSAPVGSPPVAWPNTQCALPNATLVDGVCQSSFKFEPHYTCPANASLNHSNARCYGSENKPMVFSCPSGYNLIDGKKGKECEKVLFSAACKNFNQPGLTVLYKPCLHKTLHTIDFAWFKDIVYSDKPEPMYKKVDTKRTTLVCPRGFKPSGGYCRKNTTAAAQPVCASNQTLGRSLGFPACIENRKLPEQTSLKGYIGDGEITPNAQLQSTAIYGQSENQLLMIDASNQSNVSHMRFEHFNQDEKRLALVNNPKLNSNLAEQAPPQLIVIEHTGIDPMVLGKIEVLGRAADLLFISQAGVICQSCQFSNTQRVTIATGDAEFDRHGALTSISTNQGEIQVRGTDGLITDDALMVTLLANRVNLDGPISTLAKAHKTIDGEIVLDPNGELIASQGNVQIIAGRVTHDYSTSNNQVDVVENSVPLIVKYPIDAGSVWLQTTNQYSDIVVENHINTKADITVLSDYQTHQGDESRSQLLLSNGNIHIQSFATITLKDATLSTSSNVNLQGQNVRVRPLDSFKAASIKAGLVNVAAEFEFESQGLLSADEIKVAAKFVNNIGGELIAVNSLYINGEENINNYNQGLLAASDVTLVSKKSITNGWLEGFQCEYPENSFDQAPTPLSNSEGSLTNKTSSRRSSGDIHINENQIQLGTASGLAANAQKKCAEQGKVVSEIDVDNRRSLIIGFNIAMQAPNVLNVNPQLKKRSNVRAANDAPIVFDLKDTFETLISAENNLYIEASNSFKNVSSALEVLTGNLSVRAPRVSNERYFIESSTNVDKSRPHRDTHIKETTQYVKSLSPPPYLLVGGNFYIDGGRKAEGQSDSSFSSALINEAGSVEVLGTLAGNIASLRSLGLVTQARVDRRVTHHHAERYCSRRVFRKCISHKIRRWTTTSFHVDKNQINGQLISLFDIQRPNTEIQGLLATGDISYGKDF</sequence>
<gene>
    <name evidence="3" type="ORF">TW71_19830</name>
</gene>